<evidence type="ECO:0000256" key="1">
    <source>
        <dbReference type="ARBA" id="ARBA00000032"/>
    </source>
</evidence>
<dbReference type="EMBL" id="RRYP01011303">
    <property type="protein sequence ID" value="TNV77816.1"/>
    <property type="molecule type" value="Genomic_DNA"/>
</dbReference>
<reference evidence="8" key="1">
    <citation type="submission" date="2019-06" db="EMBL/GenBank/DDBJ databases">
        <authorList>
            <person name="Zheng W."/>
        </authorList>
    </citation>
    <scope>NUCLEOTIDE SEQUENCE</scope>
    <source>
        <strain evidence="8">QDHG01</strain>
    </source>
</reference>
<dbReference type="PANTHER" id="PTHR11567">
    <property type="entry name" value="ACID PHOSPHATASE-RELATED"/>
    <property type="match status" value="1"/>
</dbReference>
<keyword evidence="5" id="KW-1015">Disulfide bond</keyword>
<evidence type="ECO:0000313" key="8">
    <source>
        <dbReference type="EMBL" id="TNV77816.1"/>
    </source>
</evidence>
<dbReference type="PANTHER" id="PTHR11567:SF211">
    <property type="entry name" value="PROSTATIC ACID PHOSPHATASE"/>
    <property type="match status" value="1"/>
</dbReference>
<comment type="catalytic activity">
    <reaction evidence="1">
        <text>a phosphate monoester + H2O = an alcohol + phosphate</text>
        <dbReference type="Rhea" id="RHEA:15017"/>
        <dbReference type="ChEBI" id="CHEBI:15377"/>
        <dbReference type="ChEBI" id="CHEBI:30879"/>
        <dbReference type="ChEBI" id="CHEBI:43474"/>
        <dbReference type="ChEBI" id="CHEBI:67140"/>
        <dbReference type="EC" id="3.1.3.2"/>
    </reaction>
</comment>
<comment type="caution">
    <text evidence="8">The sequence shown here is derived from an EMBL/GenBank/DDBJ whole genome shotgun (WGS) entry which is preliminary data.</text>
</comment>
<evidence type="ECO:0000256" key="6">
    <source>
        <dbReference type="ARBA" id="ARBA00023180"/>
    </source>
</evidence>
<dbReference type="Gene3D" id="3.40.50.1240">
    <property type="entry name" value="Phosphoglycerate mutase-like"/>
    <property type="match status" value="1"/>
</dbReference>
<dbReference type="InterPro" id="IPR050645">
    <property type="entry name" value="Histidine_acid_phosphatase"/>
</dbReference>
<dbReference type="Pfam" id="PF00328">
    <property type="entry name" value="His_Phos_2"/>
    <property type="match status" value="1"/>
</dbReference>
<dbReference type="OrthoDB" id="258392at2759"/>
<evidence type="ECO:0000256" key="4">
    <source>
        <dbReference type="ARBA" id="ARBA00022801"/>
    </source>
</evidence>
<organism evidence="8 9">
    <name type="scientific">Halteria grandinella</name>
    <dbReference type="NCBI Taxonomy" id="5974"/>
    <lineage>
        <taxon>Eukaryota</taxon>
        <taxon>Sar</taxon>
        <taxon>Alveolata</taxon>
        <taxon>Ciliophora</taxon>
        <taxon>Intramacronucleata</taxon>
        <taxon>Spirotrichea</taxon>
        <taxon>Stichotrichia</taxon>
        <taxon>Sporadotrichida</taxon>
        <taxon>Halteriidae</taxon>
        <taxon>Halteria</taxon>
    </lineage>
</organism>
<accession>A0A8J8NPD4</accession>
<dbReference type="AlphaFoldDB" id="A0A8J8NPD4"/>
<proteinExistence type="inferred from homology"/>
<evidence type="ECO:0000256" key="3">
    <source>
        <dbReference type="ARBA" id="ARBA00022729"/>
    </source>
</evidence>
<keyword evidence="4" id="KW-0378">Hydrolase</keyword>
<protein>
    <submittedName>
        <fullName evidence="8">Uncharacterized protein</fullName>
    </submittedName>
</protein>
<comment type="similarity">
    <text evidence="2">Belongs to the histidine acid phosphatase family.</text>
</comment>
<sequence>MQFLLFLLAFSLVKCEETIFVVEFIRHGARSHFENRSIFEDVGQGELTQKGEAQMLQIGLQRRQEYVFKKRLLSERYNQREIIAIATFKNRCIMSGELFLRGIYPLQDIENIAERTYDGYTIENTLIEKVINDTLTDQKTCLRAPILGIPFQNDHFMHTSNCLNLHTYLNQDLFDHQGLYELLEVKFPNGMINSISKELSHTYNRSITSLRHFFTTIDAHIAELYHMDHPHTSFYQQVECFILAHNFHGPNPLPEQIFLSRLLSPLIELFSNLQMKQMSSLKYLLIVLHDTQLSNMLRHLGYFDPNQTSTYKVRFASSLRIEIVKMDESLHLRFIFDNEEFKPQKFCSEGRIMCELSEFIQRLKESIITDADKIKEFCNGSVEQFDFEIKYKS</sequence>
<evidence type="ECO:0000256" key="5">
    <source>
        <dbReference type="ARBA" id="ARBA00023157"/>
    </source>
</evidence>
<dbReference type="Proteomes" id="UP000785679">
    <property type="component" value="Unassembled WGS sequence"/>
</dbReference>
<keyword evidence="6" id="KW-0325">Glycoprotein</keyword>
<dbReference type="CDD" id="cd07061">
    <property type="entry name" value="HP_HAP_like"/>
    <property type="match status" value="1"/>
</dbReference>
<feature type="chain" id="PRO_5035276562" evidence="7">
    <location>
        <begin position="16"/>
        <end position="393"/>
    </location>
</feature>
<evidence type="ECO:0000313" key="9">
    <source>
        <dbReference type="Proteomes" id="UP000785679"/>
    </source>
</evidence>
<feature type="signal peptide" evidence="7">
    <location>
        <begin position="1"/>
        <end position="15"/>
    </location>
</feature>
<gene>
    <name evidence="8" type="ORF">FGO68_gene13688</name>
</gene>
<dbReference type="InterPro" id="IPR029033">
    <property type="entry name" value="His_PPase_superfam"/>
</dbReference>
<evidence type="ECO:0000256" key="7">
    <source>
        <dbReference type="SAM" id="SignalP"/>
    </source>
</evidence>
<keyword evidence="9" id="KW-1185">Reference proteome</keyword>
<dbReference type="InterPro" id="IPR000560">
    <property type="entry name" value="His_Pase_clade-2"/>
</dbReference>
<dbReference type="GO" id="GO:0003993">
    <property type="term" value="F:acid phosphatase activity"/>
    <property type="evidence" value="ECO:0007669"/>
    <property type="project" value="UniProtKB-EC"/>
</dbReference>
<dbReference type="SUPFAM" id="SSF53254">
    <property type="entry name" value="Phosphoglycerate mutase-like"/>
    <property type="match status" value="1"/>
</dbReference>
<evidence type="ECO:0000256" key="2">
    <source>
        <dbReference type="ARBA" id="ARBA00005375"/>
    </source>
</evidence>
<keyword evidence="3 7" id="KW-0732">Signal</keyword>
<name>A0A8J8NPD4_HALGN</name>